<keyword evidence="3" id="KW-0010">Activator</keyword>
<name>A0A0M9BJQ0_9BACL</name>
<dbReference type="CDD" id="cd00038">
    <property type="entry name" value="CAP_ED"/>
    <property type="match status" value="1"/>
</dbReference>
<dbReference type="SMART" id="SM00100">
    <property type="entry name" value="cNMP"/>
    <property type="match status" value="1"/>
</dbReference>
<gene>
    <name evidence="6" type="ORF">AMS66_26835</name>
</gene>
<keyword evidence="1" id="KW-0805">Transcription regulation</keyword>
<evidence type="ECO:0000313" key="7">
    <source>
        <dbReference type="Proteomes" id="UP000037688"/>
    </source>
</evidence>
<evidence type="ECO:0000256" key="2">
    <source>
        <dbReference type="ARBA" id="ARBA00023125"/>
    </source>
</evidence>
<dbReference type="Gene3D" id="2.60.120.10">
    <property type="entry name" value="Jelly Rolls"/>
    <property type="match status" value="1"/>
</dbReference>
<dbReference type="SUPFAM" id="SSF51206">
    <property type="entry name" value="cAMP-binding domain-like"/>
    <property type="match status" value="1"/>
</dbReference>
<dbReference type="EMBL" id="LITU01000081">
    <property type="protein sequence ID" value="KOY13339.1"/>
    <property type="molecule type" value="Genomic_DNA"/>
</dbReference>
<evidence type="ECO:0000256" key="1">
    <source>
        <dbReference type="ARBA" id="ARBA00023015"/>
    </source>
</evidence>
<comment type="caution">
    <text evidence="6">The sequence shown here is derived from an EMBL/GenBank/DDBJ whole genome shotgun (WGS) entry which is preliminary data.</text>
</comment>
<proteinExistence type="predicted"/>
<evidence type="ECO:0000256" key="4">
    <source>
        <dbReference type="ARBA" id="ARBA00023163"/>
    </source>
</evidence>
<dbReference type="GO" id="GO:0005829">
    <property type="term" value="C:cytosol"/>
    <property type="evidence" value="ECO:0007669"/>
    <property type="project" value="TreeGrafter"/>
</dbReference>
<dbReference type="GO" id="GO:0003700">
    <property type="term" value="F:DNA-binding transcription factor activity"/>
    <property type="evidence" value="ECO:0007669"/>
    <property type="project" value="TreeGrafter"/>
</dbReference>
<dbReference type="PANTHER" id="PTHR24567:SF26">
    <property type="entry name" value="REGULATORY PROTEIN YEIL"/>
    <property type="match status" value="1"/>
</dbReference>
<evidence type="ECO:0000259" key="5">
    <source>
        <dbReference type="PROSITE" id="PS50042"/>
    </source>
</evidence>
<dbReference type="RefSeq" id="WP_053783686.1">
    <property type="nucleotide sequence ID" value="NZ_LITU01000081.1"/>
</dbReference>
<dbReference type="GO" id="GO:0003677">
    <property type="term" value="F:DNA binding"/>
    <property type="evidence" value="ECO:0007669"/>
    <property type="project" value="UniProtKB-KW"/>
</dbReference>
<dbReference type="PANTHER" id="PTHR24567">
    <property type="entry name" value="CRP FAMILY TRANSCRIPTIONAL REGULATORY PROTEIN"/>
    <property type="match status" value="1"/>
</dbReference>
<dbReference type="InterPro" id="IPR014710">
    <property type="entry name" value="RmlC-like_jellyroll"/>
</dbReference>
<dbReference type="PROSITE" id="PS50042">
    <property type="entry name" value="CNMP_BINDING_3"/>
    <property type="match status" value="1"/>
</dbReference>
<dbReference type="Proteomes" id="UP000037688">
    <property type="component" value="Unassembled WGS sequence"/>
</dbReference>
<dbReference type="InterPro" id="IPR050397">
    <property type="entry name" value="Env_Response_Regulators"/>
</dbReference>
<dbReference type="Pfam" id="PF13545">
    <property type="entry name" value="HTH_Crp_2"/>
    <property type="match status" value="1"/>
</dbReference>
<dbReference type="InterPro" id="IPR000595">
    <property type="entry name" value="cNMP-bd_dom"/>
</dbReference>
<accession>A0A0M9BJQ0</accession>
<dbReference type="Pfam" id="PF00027">
    <property type="entry name" value="cNMP_binding"/>
    <property type="match status" value="1"/>
</dbReference>
<dbReference type="InterPro" id="IPR018490">
    <property type="entry name" value="cNMP-bd_dom_sf"/>
</dbReference>
<keyword evidence="4" id="KW-0804">Transcription</keyword>
<dbReference type="OrthoDB" id="581021at2"/>
<dbReference type="SUPFAM" id="SSF46785">
    <property type="entry name" value="Winged helix' DNA-binding domain"/>
    <property type="match status" value="1"/>
</dbReference>
<protein>
    <submittedName>
        <fullName evidence="6">Transcriptional regulator</fullName>
    </submittedName>
</protein>
<dbReference type="PATRIC" id="fig|1705561.3.peg.5643"/>
<keyword evidence="2" id="KW-0238">DNA-binding</keyword>
<evidence type="ECO:0000313" key="6">
    <source>
        <dbReference type="EMBL" id="KOY13339.1"/>
    </source>
</evidence>
<sequence length="229" mass="26528">MKMYREHEKIQPYMSLFNLEQIFADAASLPFQLREYDSDEYVLAEGNELDGLYFQVEGLTRVSSSVETGKSLLLRFCHPLSIFGDIELIQKVVVQSQVQAVKPSKFLFIDIQTVERNLMQDYRFLNELLKHLSYKLQTCTAASRINSLASVEERFAIYLMSTRLPKEFGKEISTPHIPEIASVIGTTPRHLNRLIQKLSDLEILCKKRKGFVVLDWERLDELSNGLRYD</sequence>
<evidence type="ECO:0000256" key="3">
    <source>
        <dbReference type="ARBA" id="ARBA00023159"/>
    </source>
</evidence>
<dbReference type="AlphaFoldDB" id="A0A0M9BJQ0"/>
<feature type="domain" description="Cyclic nucleotide-binding" evidence="5">
    <location>
        <begin position="34"/>
        <end position="135"/>
    </location>
</feature>
<dbReference type="InterPro" id="IPR012318">
    <property type="entry name" value="HTH_CRP"/>
</dbReference>
<keyword evidence="7" id="KW-1185">Reference proteome</keyword>
<dbReference type="InterPro" id="IPR036390">
    <property type="entry name" value="WH_DNA-bd_sf"/>
</dbReference>
<reference evidence="6 7" key="1">
    <citation type="submission" date="2015-08" db="EMBL/GenBank/DDBJ databases">
        <title>Draft genome sequence of cellulolytic and xylanolytic Paenibacillus sp. A59, isolated from a decaying forest soil from Patagonia, Argentina.</title>
        <authorList>
            <person name="Ghio S."/>
            <person name="Caceres A.M."/>
            <person name="Talia P."/>
            <person name="Grasso D."/>
            <person name="Campos E."/>
        </authorList>
    </citation>
    <scope>NUCLEOTIDE SEQUENCE [LARGE SCALE GENOMIC DNA]</scope>
    <source>
        <strain evidence="6 7">A59</strain>
    </source>
</reference>
<organism evidence="6 7">
    <name type="scientific">Paenibacillus xylanivorans</name>
    <dbReference type="NCBI Taxonomy" id="1705561"/>
    <lineage>
        <taxon>Bacteria</taxon>
        <taxon>Bacillati</taxon>
        <taxon>Bacillota</taxon>
        <taxon>Bacilli</taxon>
        <taxon>Bacillales</taxon>
        <taxon>Paenibacillaceae</taxon>
        <taxon>Paenibacillus</taxon>
    </lineage>
</organism>